<sequence length="137" mass="15602">MQIVDLPNLKNLTAFVVDKKKQGQVLSVGELRKLPHLQGKVSIKNLQNVVEANEAIKANLMSKEKIEEIVFGWGETAEDLRIQKEVLEQLEPSKNLRRLTINFYERSLAKALKRTDSGDKVLERRGKPARSLRRSSP</sequence>
<organism evidence="3 4">
    <name type="scientific">Stylosanthes scabra</name>
    <dbReference type="NCBI Taxonomy" id="79078"/>
    <lineage>
        <taxon>Eukaryota</taxon>
        <taxon>Viridiplantae</taxon>
        <taxon>Streptophyta</taxon>
        <taxon>Embryophyta</taxon>
        <taxon>Tracheophyta</taxon>
        <taxon>Spermatophyta</taxon>
        <taxon>Magnoliopsida</taxon>
        <taxon>eudicotyledons</taxon>
        <taxon>Gunneridae</taxon>
        <taxon>Pentapetalae</taxon>
        <taxon>rosids</taxon>
        <taxon>fabids</taxon>
        <taxon>Fabales</taxon>
        <taxon>Fabaceae</taxon>
        <taxon>Papilionoideae</taxon>
        <taxon>50 kb inversion clade</taxon>
        <taxon>dalbergioids sensu lato</taxon>
        <taxon>Dalbergieae</taxon>
        <taxon>Pterocarpus clade</taxon>
        <taxon>Stylosanthes</taxon>
    </lineage>
</organism>
<feature type="compositionally biased region" description="Basic residues" evidence="1">
    <location>
        <begin position="127"/>
        <end position="137"/>
    </location>
</feature>
<reference evidence="3 4" key="1">
    <citation type="journal article" date="2023" name="Plants (Basel)">
        <title>Bridging the Gap: Combining Genomics and Transcriptomics Approaches to Understand Stylosanthes scabra, an Orphan Legume from the Brazilian Caatinga.</title>
        <authorList>
            <person name="Ferreira-Neto J.R.C."/>
            <person name="da Silva M.D."/>
            <person name="Binneck E."/>
            <person name="de Melo N.F."/>
            <person name="da Silva R.H."/>
            <person name="de Melo A.L.T.M."/>
            <person name="Pandolfi V."/>
            <person name="Bustamante F.O."/>
            <person name="Brasileiro-Vidal A.C."/>
            <person name="Benko-Iseppon A.M."/>
        </authorList>
    </citation>
    <scope>NUCLEOTIDE SEQUENCE [LARGE SCALE GENOMIC DNA]</scope>
    <source>
        <tissue evidence="3">Leaves</tissue>
    </source>
</reference>
<dbReference type="InterPro" id="IPR056789">
    <property type="entry name" value="LRR_R13L1-DRL21"/>
</dbReference>
<feature type="domain" description="R13L1/DRL21-like LRR repeat region" evidence="2">
    <location>
        <begin position="29"/>
        <end position="105"/>
    </location>
</feature>
<evidence type="ECO:0000313" key="3">
    <source>
        <dbReference type="EMBL" id="MED6216694.1"/>
    </source>
</evidence>
<comment type="caution">
    <text evidence="3">The sequence shown here is derived from an EMBL/GenBank/DDBJ whole genome shotgun (WGS) entry which is preliminary data.</text>
</comment>
<evidence type="ECO:0000313" key="4">
    <source>
        <dbReference type="Proteomes" id="UP001341840"/>
    </source>
</evidence>
<name>A0ABU6Z2G6_9FABA</name>
<protein>
    <recommendedName>
        <fullName evidence="2">R13L1/DRL21-like LRR repeat region domain-containing protein</fullName>
    </recommendedName>
</protein>
<dbReference type="PANTHER" id="PTHR47186">
    <property type="entry name" value="LEUCINE-RICH REPEAT-CONTAINING PROTEIN 57"/>
    <property type="match status" value="1"/>
</dbReference>
<dbReference type="Proteomes" id="UP001341840">
    <property type="component" value="Unassembled WGS sequence"/>
</dbReference>
<feature type="region of interest" description="Disordered" evidence="1">
    <location>
        <begin position="118"/>
        <end position="137"/>
    </location>
</feature>
<proteinExistence type="predicted"/>
<keyword evidence="4" id="KW-1185">Reference proteome</keyword>
<gene>
    <name evidence="3" type="ORF">PIB30_010134</name>
</gene>
<dbReference type="PANTHER" id="PTHR47186:SF18">
    <property type="entry name" value="RX N-TERMINAL DOMAIN-CONTAINING PROTEIN"/>
    <property type="match status" value="1"/>
</dbReference>
<dbReference type="EMBL" id="JASCZI010271884">
    <property type="protein sequence ID" value="MED6216694.1"/>
    <property type="molecule type" value="Genomic_DNA"/>
</dbReference>
<evidence type="ECO:0000256" key="1">
    <source>
        <dbReference type="SAM" id="MobiDB-lite"/>
    </source>
</evidence>
<evidence type="ECO:0000259" key="2">
    <source>
        <dbReference type="Pfam" id="PF25019"/>
    </source>
</evidence>
<accession>A0ABU6Z2G6</accession>
<dbReference type="Pfam" id="PF25019">
    <property type="entry name" value="LRR_R13L1-DRL21"/>
    <property type="match status" value="1"/>
</dbReference>